<comment type="caution">
    <text evidence="1">The sequence shown here is derived from an EMBL/GenBank/DDBJ whole genome shotgun (WGS) entry which is preliminary data.</text>
</comment>
<gene>
    <name evidence="1" type="ORF">EDC30_102226</name>
</gene>
<evidence type="ECO:0000313" key="1">
    <source>
        <dbReference type="EMBL" id="TCS38487.1"/>
    </source>
</evidence>
<evidence type="ECO:0000313" key="2">
    <source>
        <dbReference type="Proteomes" id="UP000295382"/>
    </source>
</evidence>
<protein>
    <recommendedName>
        <fullName evidence="3">Peptidase</fullName>
    </recommendedName>
</protein>
<reference evidence="1 2" key="1">
    <citation type="submission" date="2019-03" db="EMBL/GenBank/DDBJ databases">
        <title>Genomic Encyclopedia of Type Strains, Phase IV (KMG-IV): sequencing the most valuable type-strain genomes for metagenomic binning, comparative biology and taxonomic classification.</title>
        <authorList>
            <person name="Goeker M."/>
        </authorList>
    </citation>
    <scope>NUCLEOTIDE SEQUENCE [LARGE SCALE GENOMIC DNA]</scope>
    <source>
        <strain evidence="1 2">DSM 7445</strain>
    </source>
</reference>
<evidence type="ECO:0008006" key="3">
    <source>
        <dbReference type="Google" id="ProtNLM"/>
    </source>
</evidence>
<organism evidence="1 2">
    <name type="scientific">Paucimonas lemoignei</name>
    <name type="common">Pseudomonas lemoignei</name>
    <dbReference type="NCBI Taxonomy" id="29443"/>
    <lineage>
        <taxon>Bacteria</taxon>
        <taxon>Pseudomonadati</taxon>
        <taxon>Pseudomonadota</taxon>
        <taxon>Betaproteobacteria</taxon>
        <taxon>Burkholderiales</taxon>
        <taxon>Burkholderiaceae</taxon>
        <taxon>Paucimonas</taxon>
    </lineage>
</organism>
<name>A0A4R3HYN9_PAULE</name>
<dbReference type="EMBL" id="SLZQ01000002">
    <property type="protein sequence ID" value="TCS38487.1"/>
    <property type="molecule type" value="Genomic_DNA"/>
</dbReference>
<dbReference type="OrthoDB" id="9816412at2"/>
<accession>A0A4R3HYN9</accession>
<keyword evidence="2" id="KW-1185">Reference proteome</keyword>
<sequence>METTKPTDMKPIEIFKPGTYVAMNGQKYTFTPADVRQIAETYNPEFADAPYVVGHPKLTSPRYGRAGGLFINDAGILCAESADVVPEFAEAVNAKLYPKVSASIYMPDAPGNPTPGKYYLRHVGFLGGQPPAVKGLKSVEFAAEDEGVANFAYEDRLVVRMFRRLRDWITSKEGAEAAEEVISNYDLDFLTESAVREELAESAANPGFSSPNLNQEDELNATQIAERESALAAQQAELDARAARVAAAEAKLKKAGFVEFAEGLCNAGKLLPAQKDSVVEILVQLDETNKVADFAEGDANHGKTGAELFQAFLSSQPKLVEFGRLTPSGDQNTGTADFAAPPGAEVDQAGMELYAKAQTYMKEHPGTEFMDAVQAVQNT</sequence>
<dbReference type="Proteomes" id="UP000295382">
    <property type="component" value="Unassembled WGS sequence"/>
</dbReference>
<dbReference type="RefSeq" id="WP_132257558.1">
    <property type="nucleotide sequence ID" value="NZ_SLZQ01000002.1"/>
</dbReference>
<proteinExistence type="predicted"/>
<dbReference type="AlphaFoldDB" id="A0A4R3HYN9"/>